<dbReference type="AlphaFoldDB" id="A0AAV4MIM1"/>
<evidence type="ECO:0000313" key="1">
    <source>
        <dbReference type="EMBL" id="GIX72384.1"/>
    </source>
</evidence>
<evidence type="ECO:0000313" key="2">
    <source>
        <dbReference type="Proteomes" id="UP001054945"/>
    </source>
</evidence>
<reference evidence="1 2" key="1">
    <citation type="submission" date="2021-06" db="EMBL/GenBank/DDBJ databases">
        <title>Caerostris extrusa draft genome.</title>
        <authorList>
            <person name="Kono N."/>
            <person name="Arakawa K."/>
        </authorList>
    </citation>
    <scope>NUCLEOTIDE SEQUENCE [LARGE SCALE GENOMIC DNA]</scope>
</reference>
<keyword evidence="2" id="KW-1185">Reference proteome</keyword>
<protein>
    <submittedName>
        <fullName evidence="1">Uncharacterized protein</fullName>
    </submittedName>
</protein>
<sequence>MVSMIDQLSPPKVQVWTLKQYYLSNSLSFTLKWTQCHRADLMTPVSSCSIRGRGGGERHSQPSIPSKTERANCFLCEAQRR</sequence>
<name>A0AAV4MIM1_CAEEX</name>
<proteinExistence type="predicted"/>
<dbReference type="EMBL" id="BPLR01019844">
    <property type="protein sequence ID" value="GIX72384.1"/>
    <property type="molecule type" value="Genomic_DNA"/>
</dbReference>
<accession>A0AAV4MIM1</accession>
<gene>
    <name evidence="1" type="ORF">CEXT_124071</name>
</gene>
<dbReference type="Proteomes" id="UP001054945">
    <property type="component" value="Unassembled WGS sequence"/>
</dbReference>
<comment type="caution">
    <text evidence="1">The sequence shown here is derived from an EMBL/GenBank/DDBJ whole genome shotgun (WGS) entry which is preliminary data.</text>
</comment>
<organism evidence="1 2">
    <name type="scientific">Caerostris extrusa</name>
    <name type="common">Bark spider</name>
    <name type="synonym">Caerostris bankana</name>
    <dbReference type="NCBI Taxonomy" id="172846"/>
    <lineage>
        <taxon>Eukaryota</taxon>
        <taxon>Metazoa</taxon>
        <taxon>Ecdysozoa</taxon>
        <taxon>Arthropoda</taxon>
        <taxon>Chelicerata</taxon>
        <taxon>Arachnida</taxon>
        <taxon>Araneae</taxon>
        <taxon>Araneomorphae</taxon>
        <taxon>Entelegynae</taxon>
        <taxon>Araneoidea</taxon>
        <taxon>Araneidae</taxon>
        <taxon>Caerostris</taxon>
    </lineage>
</organism>